<dbReference type="Proteomes" id="UP000193200">
    <property type="component" value="Unassembled WGS sequence"/>
</dbReference>
<evidence type="ECO:0000313" key="2">
    <source>
        <dbReference type="EMBL" id="SLN64591.1"/>
    </source>
</evidence>
<dbReference type="EMBL" id="FWFR01000002">
    <property type="protein sequence ID" value="SLN64591.1"/>
    <property type="molecule type" value="Genomic_DNA"/>
</dbReference>
<keyword evidence="3" id="KW-1185">Reference proteome</keyword>
<dbReference type="AlphaFoldDB" id="A0A1Y5TNK5"/>
<organism evidence="2 3">
    <name type="scientific">Oceanibacterium hippocampi</name>
    <dbReference type="NCBI Taxonomy" id="745714"/>
    <lineage>
        <taxon>Bacteria</taxon>
        <taxon>Pseudomonadati</taxon>
        <taxon>Pseudomonadota</taxon>
        <taxon>Alphaproteobacteria</taxon>
        <taxon>Sneathiellales</taxon>
        <taxon>Sneathiellaceae</taxon>
        <taxon>Oceanibacterium</taxon>
    </lineage>
</organism>
<accession>A0A1Y5TNK5</accession>
<proteinExistence type="predicted"/>
<evidence type="ECO:0000256" key="1">
    <source>
        <dbReference type="SAM" id="MobiDB-lite"/>
    </source>
</evidence>
<protein>
    <submittedName>
        <fullName evidence="2">Uncharacterized protein</fullName>
    </submittedName>
</protein>
<gene>
    <name evidence="2" type="ORF">OCH7691_02929</name>
</gene>
<reference evidence="2 3" key="1">
    <citation type="submission" date="2017-03" db="EMBL/GenBank/DDBJ databases">
        <authorList>
            <person name="Afonso C.L."/>
            <person name="Miller P.J."/>
            <person name="Scott M.A."/>
            <person name="Spackman E."/>
            <person name="Goraichik I."/>
            <person name="Dimitrov K.M."/>
            <person name="Suarez D.L."/>
            <person name="Swayne D.E."/>
        </authorList>
    </citation>
    <scope>NUCLEOTIDE SEQUENCE [LARGE SCALE GENOMIC DNA]</scope>
    <source>
        <strain evidence="2 3">CECT 7691</strain>
    </source>
</reference>
<feature type="compositionally biased region" description="Basic and acidic residues" evidence="1">
    <location>
        <begin position="117"/>
        <end position="129"/>
    </location>
</feature>
<evidence type="ECO:0000313" key="3">
    <source>
        <dbReference type="Proteomes" id="UP000193200"/>
    </source>
</evidence>
<feature type="region of interest" description="Disordered" evidence="1">
    <location>
        <begin position="117"/>
        <end position="138"/>
    </location>
</feature>
<sequence length="138" mass="14456">MLSLARPAATFVAWTATRQVPYHHRMSGRFRILLLALLAVLATGMITHAADATAMSIRMALAGGGMDMADCTDCGPGHMDDDADAACDAACASSPFAGVIDDDPFGVPTFSLTRATRNGDRASGRHCRPDLAPPRPLA</sequence>
<dbReference type="InParanoid" id="A0A1Y5TNK5"/>
<name>A0A1Y5TNK5_9PROT</name>